<dbReference type="EMBL" id="RKHJ01000001">
    <property type="protein sequence ID" value="ROR65759.1"/>
    <property type="molecule type" value="Genomic_DNA"/>
</dbReference>
<dbReference type="SUPFAM" id="SSF53850">
    <property type="entry name" value="Periplasmic binding protein-like II"/>
    <property type="match status" value="1"/>
</dbReference>
<dbReference type="Gene3D" id="3.40.190.10">
    <property type="entry name" value="Periplasmic binding protein-like II"/>
    <property type="match status" value="2"/>
</dbReference>
<name>A0A3N2ART8_9MICO</name>
<gene>
    <name evidence="3" type="ORF">EDD26_1129</name>
</gene>
<dbReference type="AlphaFoldDB" id="A0A3N2ART8"/>
<dbReference type="InterPro" id="IPR006059">
    <property type="entry name" value="SBP"/>
</dbReference>
<dbReference type="OrthoDB" id="366726at2"/>
<dbReference type="PROSITE" id="PS51257">
    <property type="entry name" value="PROKAR_LIPOPROTEIN"/>
    <property type="match status" value="1"/>
</dbReference>
<reference evidence="3 4" key="1">
    <citation type="submission" date="2018-11" db="EMBL/GenBank/DDBJ databases">
        <title>Sequencing the genomes of 1000 actinobacteria strains.</title>
        <authorList>
            <person name="Klenk H.-P."/>
        </authorList>
    </citation>
    <scope>NUCLEOTIDE SEQUENCE [LARGE SCALE GENOMIC DNA]</scope>
    <source>
        <strain evidence="3 4">DSM 9580</strain>
    </source>
</reference>
<dbReference type="Pfam" id="PF13416">
    <property type="entry name" value="SBP_bac_8"/>
    <property type="match status" value="1"/>
</dbReference>
<dbReference type="PANTHER" id="PTHR30006:SF24">
    <property type="entry name" value="SLL0237 PROTEIN"/>
    <property type="match status" value="1"/>
</dbReference>
<evidence type="ECO:0000256" key="1">
    <source>
        <dbReference type="ARBA" id="ARBA00022729"/>
    </source>
</evidence>
<dbReference type="RefSeq" id="WP_123696816.1">
    <property type="nucleotide sequence ID" value="NZ_RKHJ01000001.1"/>
</dbReference>
<proteinExistence type="predicted"/>
<feature type="chain" id="PRO_5038633778" evidence="2">
    <location>
        <begin position="19"/>
        <end position="371"/>
    </location>
</feature>
<keyword evidence="1 2" id="KW-0732">Signal</keyword>
<evidence type="ECO:0000256" key="2">
    <source>
        <dbReference type="SAM" id="SignalP"/>
    </source>
</evidence>
<sequence>MHKSIKVALAGAAITTLALTGCSGGGSPSSSEGAPAAGEDLVVDGEVIATADVYAAAQEEDAIVFYTGGSEVSEQQAADAFTEATGLEVEIVRLAPNSLNSRILAEQSAGQLAADVIRISGEDLIAGIAESGAFAPVELTDDISGGLIEEATYEDGLYYSSFDRVYSFGYNNQIVDEASAPQNWADLLDEQWSGGQAGIVQVGAGGSTAALTRFQLDVLGEDWMRDFAANGPRIFESSAALTDAVARGEIAVGPMPIATAYAASLDGAPITIATPEEGAAAYPFYLGATADAGSPNAAAVFVNWLLSTQGQTLAAELGDYPVRESAPNPTIGDVELPEAGSEFVFRSTLEESLDNLEADAALWTEIFGYTG</sequence>
<dbReference type="Proteomes" id="UP000275456">
    <property type="component" value="Unassembled WGS sequence"/>
</dbReference>
<protein>
    <submittedName>
        <fullName evidence="3">Iron(III) transport system substrate-binding protein</fullName>
    </submittedName>
</protein>
<feature type="signal peptide" evidence="2">
    <location>
        <begin position="1"/>
        <end position="18"/>
    </location>
</feature>
<evidence type="ECO:0000313" key="4">
    <source>
        <dbReference type="Proteomes" id="UP000275456"/>
    </source>
</evidence>
<organism evidence="3 4">
    <name type="scientific">Agrococcus jenensis</name>
    <dbReference type="NCBI Taxonomy" id="46353"/>
    <lineage>
        <taxon>Bacteria</taxon>
        <taxon>Bacillati</taxon>
        <taxon>Actinomycetota</taxon>
        <taxon>Actinomycetes</taxon>
        <taxon>Micrococcales</taxon>
        <taxon>Microbacteriaceae</taxon>
        <taxon>Agrococcus</taxon>
    </lineage>
</organism>
<comment type="caution">
    <text evidence="3">The sequence shown here is derived from an EMBL/GenBank/DDBJ whole genome shotgun (WGS) entry which is preliminary data.</text>
</comment>
<evidence type="ECO:0000313" key="3">
    <source>
        <dbReference type="EMBL" id="ROR65759.1"/>
    </source>
</evidence>
<accession>A0A3N2ART8</accession>
<dbReference type="PANTHER" id="PTHR30006">
    <property type="entry name" value="THIAMINE-BINDING PERIPLASMIC PROTEIN-RELATED"/>
    <property type="match status" value="1"/>
</dbReference>
<keyword evidence="4" id="KW-1185">Reference proteome</keyword>